<dbReference type="GO" id="GO:0004519">
    <property type="term" value="F:endonuclease activity"/>
    <property type="evidence" value="ECO:0007669"/>
    <property type="project" value="UniProtKB-KW"/>
</dbReference>
<dbReference type="EMBL" id="WJIE01000014">
    <property type="protein sequence ID" value="MRG96937.1"/>
    <property type="molecule type" value="Genomic_DNA"/>
</dbReference>
<comment type="caution">
    <text evidence="2">The sequence shown here is derived from an EMBL/GenBank/DDBJ whole genome shotgun (WGS) entry which is preliminary data.</text>
</comment>
<keyword evidence="2" id="KW-0540">Nuclease</keyword>
<dbReference type="GO" id="GO:0008270">
    <property type="term" value="F:zinc ion binding"/>
    <property type="evidence" value="ECO:0007669"/>
    <property type="project" value="InterPro"/>
</dbReference>
<keyword evidence="2" id="KW-0255">Endonuclease</keyword>
<gene>
    <name evidence="2" type="ORF">GF068_34185</name>
</gene>
<evidence type="ECO:0000313" key="2">
    <source>
        <dbReference type="EMBL" id="MRG96937.1"/>
    </source>
</evidence>
<evidence type="ECO:0000313" key="3">
    <source>
        <dbReference type="Proteomes" id="UP000440224"/>
    </source>
</evidence>
<dbReference type="InterPro" id="IPR003615">
    <property type="entry name" value="HNH_nuc"/>
</dbReference>
<dbReference type="RefSeq" id="WP_338046689.1">
    <property type="nucleotide sequence ID" value="NZ_WJIE01000014.1"/>
</dbReference>
<name>A0A6N7PZF9_9BACT</name>
<keyword evidence="2" id="KW-0378">Hydrolase</keyword>
<dbReference type="Proteomes" id="UP000440224">
    <property type="component" value="Unassembled WGS sequence"/>
</dbReference>
<dbReference type="InterPro" id="IPR002711">
    <property type="entry name" value="HNH"/>
</dbReference>
<sequence length="140" mass="15775">MSREHIPASVQRRVRERAQNRCEYCRISQESQEATFHVDHVLPRRHGGPTTLDNLALSCVSCSLRKGARTSALDPVTSASVALYDPRSSRWEDHFSVNVEFVIQGTTATGRVTVEVLRMNRPLAVAIRREEALRGRYPSS</sequence>
<organism evidence="2 3">
    <name type="scientific">Polyangium spumosum</name>
    <dbReference type="NCBI Taxonomy" id="889282"/>
    <lineage>
        <taxon>Bacteria</taxon>
        <taxon>Pseudomonadati</taxon>
        <taxon>Myxococcota</taxon>
        <taxon>Polyangia</taxon>
        <taxon>Polyangiales</taxon>
        <taxon>Polyangiaceae</taxon>
        <taxon>Polyangium</taxon>
    </lineage>
</organism>
<dbReference type="PANTHER" id="PTHR33877:SF1">
    <property type="entry name" value="TYPE IV METHYL-DIRECTED RESTRICTION ENZYME ECOKMCRA"/>
    <property type="match status" value="1"/>
</dbReference>
<reference evidence="2 3" key="1">
    <citation type="submission" date="2019-10" db="EMBL/GenBank/DDBJ databases">
        <title>A soil myxobacterium in the family Polyangiaceae.</title>
        <authorList>
            <person name="Li Y."/>
            <person name="Wang J."/>
        </authorList>
    </citation>
    <scope>NUCLEOTIDE SEQUENCE [LARGE SCALE GENOMIC DNA]</scope>
    <source>
        <strain evidence="2 3">DSM 14734</strain>
    </source>
</reference>
<dbReference type="CDD" id="cd00085">
    <property type="entry name" value="HNHc"/>
    <property type="match status" value="1"/>
</dbReference>
<accession>A0A6N7PZF9</accession>
<dbReference type="InterPro" id="IPR052892">
    <property type="entry name" value="NA-targeting_endonuclease"/>
</dbReference>
<keyword evidence="3" id="KW-1185">Reference proteome</keyword>
<dbReference type="Gene3D" id="1.10.30.50">
    <property type="match status" value="1"/>
</dbReference>
<protein>
    <submittedName>
        <fullName evidence="2">HNH endonuclease</fullName>
    </submittedName>
</protein>
<dbReference type="SMART" id="SM00507">
    <property type="entry name" value="HNHc"/>
    <property type="match status" value="1"/>
</dbReference>
<dbReference type="PANTHER" id="PTHR33877">
    <property type="entry name" value="SLL1193 PROTEIN"/>
    <property type="match status" value="1"/>
</dbReference>
<evidence type="ECO:0000259" key="1">
    <source>
        <dbReference type="SMART" id="SM00507"/>
    </source>
</evidence>
<dbReference type="Pfam" id="PF01844">
    <property type="entry name" value="HNH"/>
    <property type="match status" value="1"/>
</dbReference>
<proteinExistence type="predicted"/>
<dbReference type="AlphaFoldDB" id="A0A6N7PZF9"/>
<feature type="domain" description="HNH nuclease" evidence="1">
    <location>
        <begin position="9"/>
        <end position="64"/>
    </location>
</feature>
<dbReference type="GO" id="GO:0003676">
    <property type="term" value="F:nucleic acid binding"/>
    <property type="evidence" value="ECO:0007669"/>
    <property type="project" value="InterPro"/>
</dbReference>